<dbReference type="AlphaFoldDB" id="A0A431W5N4"/>
<proteinExistence type="predicted"/>
<dbReference type="Proteomes" id="UP000277766">
    <property type="component" value="Unassembled WGS sequence"/>
</dbReference>
<accession>A0A431W5N4</accession>
<sequence>MQPRTCRGTTMILQKKLMAAFVTVPLLLASCGGGTPDLGTGNGPGSGSNGAPIVKFVNAPTVTSPNVTVPVRVSDDDKITAVGWVLDAGTANERRGTLSADQIRSTFNLSFSELTAGQHNLVVTATDSMGKRTSATYSFTVDATAPTLSSVMVNGKPVQNGGTVTLATDVPMQVSVTAKDNTGTALIQLFQGNTLLGEGSGTLNAEVIPPSAGTFNYTVRVTDRVGNVTEQAFTVTYSGTSTELPAPQPIIRINNLDDAPYSDILSVTVSAGLAAGAEIDRVILEVTDARGIVDTTTYVANNENPTFSIDTTKYPDGNLTLRAVAVDTAGKRGTSSNLVTTVKNNIAPTLSIVSPSDGGVVRGPTTITVQLKEENTPVTLGTQEVTLEIFDERGQLVTTRQAPLRQSSRGLWQASTTVDFTDAQFVVTDYTIRASLDVTLQGENFTRTVEDTANVTNNIRSTEAPALNILMPAFYGELGVERPVLSRRSAVALQISDSDAIAAALLTFTCDTTVVSDCTSKANSASYQYQIPVGGAGVHQRLLNIGFLMDGQPLLPNGAYVMRLTARDQAGNENTREMPVTVDRGVAEIVGLDPAEPTKGGEDPKSKFTPPSASWTLTGNRINPVRVMTVVYNSNDEELGFLNSSIVKPEQSISYGRTFIAEGEYAAGFLVQDLVTGAVEYFPYNDYAVFVQQQQ</sequence>
<organism evidence="5 6">
    <name type="scientific">Deinococcus radiophilus</name>
    <dbReference type="NCBI Taxonomy" id="32062"/>
    <lineage>
        <taxon>Bacteria</taxon>
        <taxon>Thermotogati</taxon>
        <taxon>Deinococcota</taxon>
        <taxon>Deinococci</taxon>
        <taxon>Deinococcales</taxon>
        <taxon>Deinococcaceae</taxon>
        <taxon>Deinococcus</taxon>
    </lineage>
</organism>
<dbReference type="Gene3D" id="2.60.40.10">
    <property type="entry name" value="Immunoglobulins"/>
    <property type="match status" value="3"/>
</dbReference>
<evidence type="ECO:0000313" key="6">
    <source>
        <dbReference type="Proteomes" id="UP000277766"/>
    </source>
</evidence>
<gene>
    <name evidence="5" type="ORF">EJ104_00575</name>
</gene>
<feature type="chain" id="PRO_5019499927" description="HYR domain-containing protein" evidence="3">
    <location>
        <begin position="30"/>
        <end position="695"/>
    </location>
</feature>
<feature type="domain" description="HYR" evidence="4">
    <location>
        <begin position="54"/>
        <end position="143"/>
    </location>
</feature>
<keyword evidence="6" id="KW-1185">Reference proteome</keyword>
<dbReference type="EMBL" id="RXPE01000001">
    <property type="protein sequence ID" value="RTR30782.1"/>
    <property type="molecule type" value="Genomic_DNA"/>
</dbReference>
<dbReference type="PROSITE" id="PS50825">
    <property type="entry name" value="HYR"/>
    <property type="match status" value="1"/>
</dbReference>
<dbReference type="Pfam" id="PF13750">
    <property type="entry name" value="Big_3_3"/>
    <property type="match status" value="2"/>
</dbReference>
<evidence type="ECO:0000259" key="4">
    <source>
        <dbReference type="PROSITE" id="PS50825"/>
    </source>
</evidence>
<dbReference type="InterPro" id="IPR022038">
    <property type="entry name" value="Ig-like_bact"/>
</dbReference>
<protein>
    <recommendedName>
        <fullName evidence="4">HYR domain-containing protein</fullName>
    </recommendedName>
</protein>
<evidence type="ECO:0000256" key="2">
    <source>
        <dbReference type="SAM" id="MobiDB-lite"/>
    </source>
</evidence>
<evidence type="ECO:0000256" key="1">
    <source>
        <dbReference type="ARBA" id="ARBA00022737"/>
    </source>
</evidence>
<name>A0A431W5N4_9DEIO</name>
<keyword evidence="3" id="KW-0732">Signal</keyword>
<reference evidence="5 6" key="1">
    <citation type="submission" date="2018-12" db="EMBL/GenBank/DDBJ databases">
        <title>Deinococcus radiophilus ATCC 27603 genome sequencing and assembly.</title>
        <authorList>
            <person name="Maclea K.S."/>
            <person name="Maynard C.R."/>
        </authorList>
    </citation>
    <scope>NUCLEOTIDE SEQUENCE [LARGE SCALE GENOMIC DNA]</scope>
    <source>
        <strain evidence="5 6">ATCC 27603</strain>
    </source>
</reference>
<evidence type="ECO:0000256" key="3">
    <source>
        <dbReference type="SAM" id="SignalP"/>
    </source>
</evidence>
<evidence type="ECO:0000313" key="5">
    <source>
        <dbReference type="EMBL" id="RTR30782.1"/>
    </source>
</evidence>
<dbReference type="InterPro" id="IPR035986">
    <property type="entry name" value="PKD_dom_sf"/>
</dbReference>
<comment type="caution">
    <text evidence="5">The sequence shown here is derived from an EMBL/GenBank/DDBJ whole genome shotgun (WGS) entry which is preliminary data.</text>
</comment>
<feature type="region of interest" description="Disordered" evidence="2">
    <location>
        <begin position="592"/>
        <end position="613"/>
    </location>
</feature>
<keyword evidence="1" id="KW-0677">Repeat</keyword>
<dbReference type="InterPro" id="IPR003410">
    <property type="entry name" value="HYR_dom"/>
</dbReference>
<feature type="signal peptide" evidence="3">
    <location>
        <begin position="1"/>
        <end position="29"/>
    </location>
</feature>
<dbReference type="SUPFAM" id="SSF49299">
    <property type="entry name" value="PKD domain"/>
    <property type="match status" value="1"/>
</dbReference>
<dbReference type="OrthoDB" id="55954at2"/>
<dbReference type="PROSITE" id="PS51257">
    <property type="entry name" value="PROKAR_LIPOPROTEIN"/>
    <property type="match status" value="1"/>
</dbReference>
<dbReference type="InterPro" id="IPR013783">
    <property type="entry name" value="Ig-like_fold"/>
</dbReference>